<feature type="region of interest" description="Disordered" evidence="1">
    <location>
        <begin position="1"/>
        <end position="23"/>
    </location>
</feature>
<keyword evidence="3" id="KW-1185">Reference proteome</keyword>
<organism evidence="3 4">
    <name type="scientific">Heligmosomoides polygyrus</name>
    <name type="common">Parasitic roundworm</name>
    <dbReference type="NCBI Taxonomy" id="6339"/>
    <lineage>
        <taxon>Eukaryota</taxon>
        <taxon>Metazoa</taxon>
        <taxon>Ecdysozoa</taxon>
        <taxon>Nematoda</taxon>
        <taxon>Chromadorea</taxon>
        <taxon>Rhabditida</taxon>
        <taxon>Rhabditina</taxon>
        <taxon>Rhabditomorpha</taxon>
        <taxon>Strongyloidea</taxon>
        <taxon>Heligmosomidae</taxon>
        <taxon>Heligmosomoides</taxon>
    </lineage>
</organism>
<feature type="region of interest" description="Disordered" evidence="1">
    <location>
        <begin position="61"/>
        <end position="126"/>
    </location>
</feature>
<dbReference type="WBParaSite" id="HPBE_0001783801-mRNA-1">
    <property type="protein sequence ID" value="HPBE_0001783801-mRNA-1"/>
    <property type="gene ID" value="HPBE_0001783801"/>
</dbReference>
<dbReference type="Proteomes" id="UP000050761">
    <property type="component" value="Unassembled WGS sequence"/>
</dbReference>
<dbReference type="EMBL" id="UZAH01030290">
    <property type="protein sequence ID" value="VDP10011.1"/>
    <property type="molecule type" value="Genomic_DNA"/>
</dbReference>
<proteinExistence type="predicted"/>
<evidence type="ECO:0000313" key="3">
    <source>
        <dbReference type="Proteomes" id="UP000050761"/>
    </source>
</evidence>
<dbReference type="OrthoDB" id="5861510at2759"/>
<feature type="compositionally biased region" description="Basic and acidic residues" evidence="1">
    <location>
        <begin position="80"/>
        <end position="95"/>
    </location>
</feature>
<sequence>MVAAASPLPIPPSPVLAPDSPSRRIEARLRQRMINERLRAVYVPVSAEDGKTSIQELMNRYLNKSGESVPKTINPPAPTERPDDGESDEIRRLVDRYCSPTAAAREHDSPLVPDTDAIERPQNTTK</sequence>
<evidence type="ECO:0000256" key="1">
    <source>
        <dbReference type="SAM" id="MobiDB-lite"/>
    </source>
</evidence>
<dbReference type="AlphaFoldDB" id="A0A183G7Q3"/>
<protein>
    <submittedName>
        <fullName evidence="2 4">Uncharacterized protein</fullName>
    </submittedName>
</protein>
<evidence type="ECO:0000313" key="4">
    <source>
        <dbReference type="WBParaSite" id="HPBE_0001783801-mRNA-1"/>
    </source>
</evidence>
<accession>A0A183G7Q3</accession>
<accession>A0A3P8AHD3</accession>
<name>A0A183G7Q3_HELPZ</name>
<reference evidence="4" key="2">
    <citation type="submission" date="2019-09" db="UniProtKB">
        <authorList>
            <consortium name="WormBaseParasite"/>
        </authorList>
    </citation>
    <scope>IDENTIFICATION</scope>
</reference>
<evidence type="ECO:0000313" key="2">
    <source>
        <dbReference type="EMBL" id="VDP10011.1"/>
    </source>
</evidence>
<gene>
    <name evidence="2" type="ORF">HPBE_LOCUS17837</name>
</gene>
<reference evidence="2 3" key="1">
    <citation type="submission" date="2018-11" db="EMBL/GenBank/DDBJ databases">
        <authorList>
            <consortium name="Pathogen Informatics"/>
        </authorList>
    </citation>
    <scope>NUCLEOTIDE SEQUENCE [LARGE SCALE GENOMIC DNA]</scope>
</reference>